<gene>
    <name evidence="1" type="ORF">WDJ61_18510</name>
</gene>
<keyword evidence="1" id="KW-0614">Plasmid</keyword>
<organism evidence="1 2">
    <name type="scientific">Bacillus kandeliae</name>
    <dbReference type="NCBI Taxonomy" id="3129297"/>
    <lineage>
        <taxon>Bacteria</taxon>
        <taxon>Bacillati</taxon>
        <taxon>Bacillota</taxon>
        <taxon>Bacilli</taxon>
        <taxon>Bacillales</taxon>
        <taxon>Bacillaceae</taxon>
        <taxon>Bacillus</taxon>
    </lineage>
</organism>
<proteinExistence type="predicted"/>
<protein>
    <submittedName>
        <fullName evidence="1">Uncharacterized protein</fullName>
    </submittedName>
</protein>
<keyword evidence="2" id="KW-1185">Reference proteome</keyword>
<accession>A0ABZ2NB53</accession>
<dbReference type="RefSeq" id="WP_338754866.1">
    <property type="nucleotide sequence ID" value="NZ_CP147405.1"/>
</dbReference>
<dbReference type="Proteomes" id="UP001387364">
    <property type="component" value="Plasmid unnamed1"/>
</dbReference>
<name>A0ABZ2NB53_9BACI</name>
<reference evidence="1 2" key="1">
    <citation type="submission" date="2024-02" db="EMBL/GenBank/DDBJ databases">
        <title>Seven novel Bacillus-like species.</title>
        <authorList>
            <person name="Liu G."/>
        </authorList>
    </citation>
    <scope>NUCLEOTIDE SEQUENCE [LARGE SCALE GENOMIC DNA]</scope>
    <source>
        <strain evidence="1 2">FJAT-52991</strain>
        <plasmid evidence="1 2">unnamed1</plasmid>
    </source>
</reference>
<evidence type="ECO:0000313" key="2">
    <source>
        <dbReference type="Proteomes" id="UP001387364"/>
    </source>
</evidence>
<evidence type="ECO:0000313" key="1">
    <source>
        <dbReference type="EMBL" id="WXB94974.1"/>
    </source>
</evidence>
<sequence length="93" mass="10696">MNKFLTVAQAKQKIDSLQQYVNLVESYKTDTLEKLVIKEYAYTGSVVKVAEKLNELGHEVEPKDISFILKAKPIDELHKIVRIGHVKRSKTIR</sequence>
<dbReference type="EMBL" id="CP147405">
    <property type="protein sequence ID" value="WXB94974.1"/>
    <property type="molecule type" value="Genomic_DNA"/>
</dbReference>
<geneLocation type="plasmid" evidence="1 2">
    <name>unnamed1</name>
</geneLocation>